<evidence type="ECO:0000256" key="1">
    <source>
        <dbReference type="SAM" id="MobiDB-lite"/>
    </source>
</evidence>
<dbReference type="EMBL" id="BMVX01000022">
    <property type="protein sequence ID" value="GGZ84454.1"/>
    <property type="molecule type" value="Genomic_DNA"/>
</dbReference>
<keyword evidence="5" id="KW-1185">Reference proteome</keyword>
<protein>
    <submittedName>
        <fullName evidence="4">Uncharacterized protein</fullName>
    </submittedName>
</protein>
<evidence type="ECO:0000313" key="3">
    <source>
        <dbReference type="EMBL" id="GGZ84454.1"/>
    </source>
</evidence>
<accession>A0A5P2UKB1</accession>
<dbReference type="AlphaFoldDB" id="A0A5P2UKB1"/>
<sequence length="68" mass="7446">MSVGTVIILSLVVAIVAALVLAPSVNPPRQGGRATRRERFTTRRPRRGAHRLTTVPEPRTGPYRRTTG</sequence>
<evidence type="ECO:0000313" key="5">
    <source>
        <dbReference type="Proteomes" id="UP000326831"/>
    </source>
</evidence>
<evidence type="ECO:0000313" key="4">
    <source>
        <dbReference type="EMBL" id="QEU79662.1"/>
    </source>
</evidence>
<dbReference type="KEGG" id="ssub:CP968_16170"/>
<dbReference type="Proteomes" id="UP000326831">
    <property type="component" value="Chromosome"/>
</dbReference>
<reference evidence="4 5" key="2">
    <citation type="submission" date="2017-09" db="EMBL/GenBank/DDBJ databases">
        <authorList>
            <person name="Lee N."/>
            <person name="Cho B.-K."/>
        </authorList>
    </citation>
    <scope>NUCLEOTIDE SEQUENCE [LARGE SCALE GENOMIC DNA]</scope>
    <source>
        <strain evidence="4 5">ATCC 27467</strain>
    </source>
</reference>
<keyword evidence="2" id="KW-1133">Transmembrane helix</keyword>
<feature type="transmembrane region" description="Helical" evidence="2">
    <location>
        <begin position="6"/>
        <end position="26"/>
    </location>
</feature>
<name>A0A5P2UKB1_9ACTN</name>
<keyword evidence="2" id="KW-0812">Transmembrane</keyword>
<dbReference type="RefSeq" id="WP_150518677.1">
    <property type="nucleotide sequence ID" value="NZ_BMVX01000022.1"/>
</dbReference>
<dbReference type="Proteomes" id="UP000634660">
    <property type="component" value="Unassembled WGS sequence"/>
</dbReference>
<keyword evidence="2" id="KW-0472">Membrane</keyword>
<evidence type="ECO:0000256" key="2">
    <source>
        <dbReference type="SAM" id="Phobius"/>
    </source>
</evidence>
<organism evidence="4 5">
    <name type="scientific">Streptomyces subrutilus</name>
    <dbReference type="NCBI Taxonomy" id="36818"/>
    <lineage>
        <taxon>Bacteria</taxon>
        <taxon>Bacillati</taxon>
        <taxon>Actinomycetota</taxon>
        <taxon>Actinomycetes</taxon>
        <taxon>Kitasatosporales</taxon>
        <taxon>Streptomycetaceae</taxon>
        <taxon>Streptomyces</taxon>
    </lineage>
</organism>
<reference evidence="3" key="3">
    <citation type="submission" date="2020-09" db="EMBL/GenBank/DDBJ databases">
        <authorList>
            <person name="Sun Q."/>
            <person name="Ohkuma M."/>
        </authorList>
    </citation>
    <scope>NUCLEOTIDE SEQUENCE</scope>
    <source>
        <strain evidence="3">JCM 4834</strain>
    </source>
</reference>
<reference evidence="3" key="1">
    <citation type="journal article" date="2014" name="Int. J. Syst. Evol. Microbiol.">
        <title>Complete genome sequence of Corynebacterium casei LMG S-19264T (=DSM 44701T), isolated from a smear-ripened cheese.</title>
        <authorList>
            <consortium name="US DOE Joint Genome Institute (JGI-PGF)"/>
            <person name="Walter F."/>
            <person name="Albersmeier A."/>
            <person name="Kalinowski J."/>
            <person name="Ruckert C."/>
        </authorList>
    </citation>
    <scope>NUCLEOTIDE SEQUENCE</scope>
    <source>
        <strain evidence="3">JCM 4834</strain>
    </source>
</reference>
<proteinExistence type="predicted"/>
<gene>
    <name evidence="4" type="ORF">CP968_16170</name>
    <name evidence="3" type="ORF">GCM10010371_50280</name>
</gene>
<feature type="region of interest" description="Disordered" evidence="1">
    <location>
        <begin position="24"/>
        <end position="68"/>
    </location>
</feature>
<dbReference type="EMBL" id="CP023701">
    <property type="protein sequence ID" value="QEU79662.1"/>
    <property type="molecule type" value="Genomic_DNA"/>
</dbReference>